<dbReference type="Proteomes" id="UP001558613">
    <property type="component" value="Unassembled WGS sequence"/>
</dbReference>
<proteinExistence type="predicted"/>
<evidence type="ECO:0000256" key="1">
    <source>
        <dbReference type="SAM" id="MobiDB-lite"/>
    </source>
</evidence>
<evidence type="ECO:0000313" key="2">
    <source>
        <dbReference type="EMBL" id="KAL1259395.1"/>
    </source>
</evidence>
<organism evidence="2 3">
    <name type="scientific">Cirrhinus molitorella</name>
    <name type="common">mud carp</name>
    <dbReference type="NCBI Taxonomy" id="172907"/>
    <lineage>
        <taxon>Eukaryota</taxon>
        <taxon>Metazoa</taxon>
        <taxon>Chordata</taxon>
        <taxon>Craniata</taxon>
        <taxon>Vertebrata</taxon>
        <taxon>Euteleostomi</taxon>
        <taxon>Actinopterygii</taxon>
        <taxon>Neopterygii</taxon>
        <taxon>Teleostei</taxon>
        <taxon>Ostariophysi</taxon>
        <taxon>Cypriniformes</taxon>
        <taxon>Cyprinidae</taxon>
        <taxon>Labeoninae</taxon>
        <taxon>Labeonini</taxon>
        <taxon>Cirrhinus</taxon>
    </lineage>
</organism>
<dbReference type="EMBL" id="JAYMGO010000016">
    <property type="protein sequence ID" value="KAL1259395.1"/>
    <property type="molecule type" value="Genomic_DNA"/>
</dbReference>
<reference evidence="2 3" key="1">
    <citation type="submission" date="2023-09" db="EMBL/GenBank/DDBJ databases">
        <authorList>
            <person name="Wang M."/>
        </authorList>
    </citation>
    <scope>NUCLEOTIDE SEQUENCE [LARGE SCALE GENOMIC DNA]</scope>
    <source>
        <strain evidence="2">GT-2023</strain>
        <tissue evidence="2">Liver</tissue>
    </source>
</reference>
<evidence type="ECO:0000313" key="3">
    <source>
        <dbReference type="Proteomes" id="UP001558613"/>
    </source>
</evidence>
<protein>
    <submittedName>
        <fullName evidence="2">Uncharacterized protein</fullName>
    </submittedName>
</protein>
<comment type="caution">
    <text evidence="2">The sequence shown here is derived from an EMBL/GenBank/DDBJ whole genome shotgun (WGS) entry which is preliminary data.</text>
</comment>
<keyword evidence="3" id="KW-1185">Reference proteome</keyword>
<name>A0ABR3M3I9_9TELE</name>
<feature type="region of interest" description="Disordered" evidence="1">
    <location>
        <begin position="42"/>
        <end position="63"/>
    </location>
</feature>
<sequence>MAISAFSLGGIPIDDLGFTSLKTLVGGGLRGGCGNITRKGKRGENGLLEGKRGKKEQGGGMNVQESKSLVTGDSLVDCYVGIHVLFTP</sequence>
<accession>A0ABR3M3I9</accession>
<gene>
    <name evidence="2" type="ORF">QQF64_009972</name>
</gene>